<evidence type="ECO:0000313" key="3">
    <source>
        <dbReference type="WBParaSite" id="EEL_0000939701-mRNA-1"/>
    </source>
</evidence>
<keyword evidence="2" id="KW-1185">Reference proteome</keyword>
<feature type="compositionally biased region" description="Gly residues" evidence="1">
    <location>
        <begin position="96"/>
        <end position="105"/>
    </location>
</feature>
<feature type="region of interest" description="Disordered" evidence="1">
    <location>
        <begin position="69"/>
        <end position="106"/>
    </location>
</feature>
<dbReference type="Proteomes" id="UP000050640">
    <property type="component" value="Unplaced"/>
</dbReference>
<evidence type="ECO:0000313" key="2">
    <source>
        <dbReference type="Proteomes" id="UP000050640"/>
    </source>
</evidence>
<dbReference type="WBParaSite" id="EEL_0000939701-mRNA-1">
    <property type="protein sequence ID" value="EEL_0000939701-mRNA-1"/>
    <property type="gene ID" value="EEL_0000939701"/>
</dbReference>
<dbReference type="AlphaFoldDB" id="A0A0R3S3Q1"/>
<reference evidence="3" key="1">
    <citation type="submission" date="2017-02" db="UniProtKB">
        <authorList>
            <consortium name="WormBaseParasite"/>
        </authorList>
    </citation>
    <scope>IDENTIFICATION</scope>
</reference>
<organism evidence="2 3">
    <name type="scientific">Elaeophora elaphi</name>
    <dbReference type="NCBI Taxonomy" id="1147741"/>
    <lineage>
        <taxon>Eukaryota</taxon>
        <taxon>Metazoa</taxon>
        <taxon>Ecdysozoa</taxon>
        <taxon>Nematoda</taxon>
        <taxon>Chromadorea</taxon>
        <taxon>Rhabditida</taxon>
        <taxon>Spirurina</taxon>
        <taxon>Spiruromorpha</taxon>
        <taxon>Filarioidea</taxon>
        <taxon>Onchocercidae</taxon>
        <taxon>Elaeophora</taxon>
    </lineage>
</organism>
<sequence length="135" mass="14632">MQQQHSAAASNSGLSAAVPAIEPTTVTVVDRLKHQLLQAYDNDENDVQLFAGRYRRGHGCDHQIGKIQFDEGTSRGEDISNFHPKLRSEEDVEYGPGSGQMGGGFPARHAASDDCLHRGGSELKCLSERARILAS</sequence>
<accession>A0A0R3S3Q1</accession>
<evidence type="ECO:0000256" key="1">
    <source>
        <dbReference type="SAM" id="MobiDB-lite"/>
    </source>
</evidence>
<feature type="compositionally biased region" description="Basic and acidic residues" evidence="1">
    <location>
        <begin position="69"/>
        <end position="80"/>
    </location>
</feature>
<proteinExistence type="predicted"/>
<dbReference type="STRING" id="1147741.A0A0R3S3Q1"/>
<protein>
    <submittedName>
        <fullName evidence="3">Uncharacterized protein</fullName>
    </submittedName>
</protein>
<name>A0A0R3S3Q1_9BILA</name>